<feature type="domain" description="3'-5' exoribonuclease Rv2179c-like" evidence="1">
    <location>
        <begin position="2"/>
        <end position="176"/>
    </location>
</feature>
<reference evidence="2 3" key="1">
    <citation type="journal article" date="2017" name="Int. J. Syst. Evol. Microbiol.">
        <title>Brenneria populi subsp. brevivirga subsp. nov. isolated from symptomatic bark of Populus x euramericana canker, and description of Brenneria populi subsp. populi subsp. nov.</title>
        <authorList>
            <person name="Zheng M.H."/>
            <person name="Piao C.G."/>
            <person name="Xue H."/>
            <person name="Guo M.W."/>
            <person name="Li Y."/>
        </authorList>
    </citation>
    <scope>NUCLEOTIDE SEQUENCE [LARGE SCALE GENOMIC DNA]</scope>
    <source>
        <strain evidence="2 3">D9-5</strain>
    </source>
</reference>
<dbReference type="GO" id="GO:0004527">
    <property type="term" value="F:exonuclease activity"/>
    <property type="evidence" value="ECO:0007669"/>
    <property type="project" value="UniProtKB-KW"/>
</dbReference>
<evidence type="ECO:0000259" key="1">
    <source>
        <dbReference type="Pfam" id="PF16473"/>
    </source>
</evidence>
<dbReference type="Pfam" id="PF16473">
    <property type="entry name" value="Rv2179c-like"/>
    <property type="match status" value="1"/>
</dbReference>
<keyword evidence="2" id="KW-0378">Hydrolase</keyword>
<organism evidence="2 3">
    <name type="scientific">Brenneria populi</name>
    <dbReference type="NCBI Taxonomy" id="1505588"/>
    <lineage>
        <taxon>Bacteria</taxon>
        <taxon>Pseudomonadati</taxon>
        <taxon>Pseudomonadota</taxon>
        <taxon>Gammaproteobacteria</taxon>
        <taxon>Enterobacterales</taxon>
        <taxon>Pectobacteriaceae</taxon>
        <taxon>Brenneria</taxon>
    </lineage>
</organism>
<dbReference type="Proteomes" id="UP001309705">
    <property type="component" value="Unassembled WGS sequence"/>
</dbReference>
<proteinExistence type="predicted"/>
<dbReference type="EMBL" id="JAYWTM010000009">
    <property type="protein sequence ID" value="MEC5343378.1"/>
    <property type="molecule type" value="Genomic_DNA"/>
</dbReference>
<dbReference type="RefSeq" id="WP_327618346.1">
    <property type="nucleotide sequence ID" value="NZ_JAYWTM010000009.1"/>
</dbReference>
<dbReference type="SUPFAM" id="SSF53098">
    <property type="entry name" value="Ribonuclease H-like"/>
    <property type="match status" value="1"/>
</dbReference>
<dbReference type="InterPro" id="IPR036397">
    <property type="entry name" value="RNaseH_sf"/>
</dbReference>
<protein>
    <submittedName>
        <fullName evidence="2">3'-5' exonuclease</fullName>
        <ecNumber evidence="2">3.1.-.-</ecNumber>
    </submittedName>
</protein>
<name>A0ABU6JS38_9GAMM</name>
<keyword evidence="2" id="KW-0269">Exonuclease</keyword>
<dbReference type="EC" id="3.1.-.-" evidence="2"/>
<comment type="caution">
    <text evidence="2">The sequence shown here is derived from an EMBL/GenBank/DDBJ whole genome shotgun (WGS) entry which is preliminary data.</text>
</comment>
<dbReference type="Gene3D" id="3.30.420.10">
    <property type="entry name" value="Ribonuclease H-like superfamily/Ribonuclease H"/>
    <property type="match status" value="1"/>
</dbReference>
<dbReference type="InterPro" id="IPR033390">
    <property type="entry name" value="Rv2179c-like"/>
</dbReference>
<accession>A0ABU6JS38</accession>
<keyword evidence="3" id="KW-1185">Reference proteome</keyword>
<gene>
    <name evidence="2" type="ORF">VSX58_12320</name>
</gene>
<sequence>MNNVMIDLETLGKKPSAQIAAIGAVFFDPENYGLGEKFYTRVDFENHMEKGAVADGDTIKWWLLQPSEARAELVGDDAASIHDALGDFSDWLTDNADDLDSLKVWAKSPSFDCVILRTAFGLSFDDVPWKYWNERDVRTIEALGLAKGVGTQMFKGIKHHALDDAINQARMVTYVWANLTRLDGLELPHSLDECRFESLEPNYIAGWNECLQAMVDIRGGKFRSPTADLVFSEVADFFAGLGQPGEPSSPATMQKALINRLAEVMDARAPK</sequence>
<evidence type="ECO:0000313" key="3">
    <source>
        <dbReference type="Proteomes" id="UP001309705"/>
    </source>
</evidence>
<evidence type="ECO:0000313" key="2">
    <source>
        <dbReference type="EMBL" id="MEC5343378.1"/>
    </source>
</evidence>
<dbReference type="InterPro" id="IPR012337">
    <property type="entry name" value="RNaseH-like_sf"/>
</dbReference>
<keyword evidence="2" id="KW-0540">Nuclease</keyword>